<proteinExistence type="predicted"/>
<protein>
    <submittedName>
        <fullName evidence="1">Uncharacterized protein</fullName>
    </submittedName>
</protein>
<dbReference type="Proteomes" id="UP000076871">
    <property type="component" value="Unassembled WGS sequence"/>
</dbReference>
<organism evidence="1 2">
    <name type="scientific">Laetiporus sulphureus 93-53</name>
    <dbReference type="NCBI Taxonomy" id="1314785"/>
    <lineage>
        <taxon>Eukaryota</taxon>
        <taxon>Fungi</taxon>
        <taxon>Dikarya</taxon>
        <taxon>Basidiomycota</taxon>
        <taxon>Agaricomycotina</taxon>
        <taxon>Agaricomycetes</taxon>
        <taxon>Polyporales</taxon>
        <taxon>Laetiporus</taxon>
    </lineage>
</organism>
<keyword evidence="2" id="KW-1185">Reference proteome</keyword>
<dbReference type="STRING" id="1314785.A0A165DAQ6"/>
<dbReference type="RefSeq" id="XP_040762186.1">
    <property type="nucleotide sequence ID" value="XM_040903441.1"/>
</dbReference>
<reference evidence="1 2" key="1">
    <citation type="journal article" date="2016" name="Mol. Biol. Evol.">
        <title>Comparative Genomics of Early-Diverging Mushroom-Forming Fungi Provides Insights into the Origins of Lignocellulose Decay Capabilities.</title>
        <authorList>
            <person name="Nagy L.G."/>
            <person name="Riley R."/>
            <person name="Tritt A."/>
            <person name="Adam C."/>
            <person name="Daum C."/>
            <person name="Floudas D."/>
            <person name="Sun H."/>
            <person name="Yadav J.S."/>
            <person name="Pangilinan J."/>
            <person name="Larsson K.H."/>
            <person name="Matsuura K."/>
            <person name="Barry K."/>
            <person name="Labutti K."/>
            <person name="Kuo R."/>
            <person name="Ohm R.A."/>
            <person name="Bhattacharya S.S."/>
            <person name="Shirouzu T."/>
            <person name="Yoshinaga Y."/>
            <person name="Martin F.M."/>
            <person name="Grigoriev I.V."/>
            <person name="Hibbett D.S."/>
        </authorList>
    </citation>
    <scope>NUCLEOTIDE SEQUENCE [LARGE SCALE GENOMIC DNA]</scope>
    <source>
        <strain evidence="1 2">93-53</strain>
    </source>
</reference>
<evidence type="ECO:0000313" key="2">
    <source>
        <dbReference type="Proteomes" id="UP000076871"/>
    </source>
</evidence>
<sequence length="53" mass="6316">DETEFTPDDLDMMRIVKNQIYFPKVVCINYMTYDMRRAQESINPCSHADIMLL</sequence>
<dbReference type="AlphaFoldDB" id="A0A165DAQ6"/>
<dbReference type="InParanoid" id="A0A165DAQ6"/>
<feature type="non-terminal residue" evidence="1">
    <location>
        <position position="1"/>
    </location>
</feature>
<feature type="non-terminal residue" evidence="1">
    <location>
        <position position="53"/>
    </location>
</feature>
<gene>
    <name evidence="1" type="ORF">LAESUDRAFT_634603</name>
</gene>
<dbReference type="GeneID" id="63820472"/>
<name>A0A165DAQ6_9APHY</name>
<evidence type="ECO:0000313" key="1">
    <source>
        <dbReference type="EMBL" id="KZT04446.1"/>
    </source>
</evidence>
<dbReference type="EMBL" id="KV427636">
    <property type="protein sequence ID" value="KZT04446.1"/>
    <property type="molecule type" value="Genomic_DNA"/>
</dbReference>
<dbReference type="OrthoDB" id="2692094at2759"/>
<accession>A0A165DAQ6</accession>